<feature type="domain" description="SAP" evidence="5">
    <location>
        <begin position="27"/>
        <end position="61"/>
    </location>
</feature>
<evidence type="ECO:0000256" key="1">
    <source>
        <dbReference type="ARBA" id="ARBA00022481"/>
    </source>
</evidence>
<dbReference type="InterPro" id="IPR036361">
    <property type="entry name" value="SAP_dom_sf"/>
</dbReference>
<dbReference type="InterPro" id="IPR013320">
    <property type="entry name" value="ConA-like_dom_sf"/>
</dbReference>
<dbReference type="WBParaSite" id="PTRK_0001262700.1">
    <property type="protein sequence ID" value="PTRK_0001262700.1"/>
    <property type="gene ID" value="PTRK_0001262700"/>
</dbReference>
<dbReference type="AlphaFoldDB" id="A0A0N4ZVM4"/>
<dbReference type="SMART" id="SM00449">
    <property type="entry name" value="SPRY"/>
    <property type="match status" value="1"/>
</dbReference>
<feature type="compositionally biased region" description="Basic and acidic residues" evidence="3">
    <location>
        <begin position="182"/>
        <end position="195"/>
    </location>
</feature>
<dbReference type="GO" id="GO:0003723">
    <property type="term" value="F:RNA binding"/>
    <property type="evidence" value="ECO:0007669"/>
    <property type="project" value="TreeGrafter"/>
</dbReference>
<dbReference type="PANTHER" id="PTHR12381">
    <property type="entry name" value="HETEROGENEOUS NUCLEAR RIBONUCLEOPROTEIN U FAMILY MEMBER"/>
    <property type="match status" value="1"/>
</dbReference>
<dbReference type="SUPFAM" id="SSF68906">
    <property type="entry name" value="SAP domain"/>
    <property type="match status" value="1"/>
</dbReference>
<evidence type="ECO:0000259" key="4">
    <source>
        <dbReference type="PROSITE" id="PS50188"/>
    </source>
</evidence>
<feature type="compositionally biased region" description="Basic and acidic residues" evidence="3">
    <location>
        <begin position="113"/>
        <end position="128"/>
    </location>
</feature>
<dbReference type="Proteomes" id="UP000038045">
    <property type="component" value="Unplaced"/>
</dbReference>
<dbReference type="InterPro" id="IPR001870">
    <property type="entry name" value="B30.2/SPRY"/>
</dbReference>
<dbReference type="InterPro" id="IPR003877">
    <property type="entry name" value="SPRY_dom"/>
</dbReference>
<dbReference type="InterPro" id="IPR043136">
    <property type="entry name" value="B30.2/SPRY_sf"/>
</dbReference>
<dbReference type="GO" id="GO:0000380">
    <property type="term" value="P:alternative mRNA splicing, via spliceosome"/>
    <property type="evidence" value="ECO:0007669"/>
    <property type="project" value="TreeGrafter"/>
</dbReference>
<feature type="region of interest" description="Disordered" evidence="3">
    <location>
        <begin position="108"/>
        <end position="195"/>
    </location>
</feature>
<feature type="domain" description="B30.2/SPRY" evidence="4">
    <location>
        <begin position="575"/>
        <end position="777"/>
    </location>
</feature>
<dbReference type="Pfam" id="PF00622">
    <property type="entry name" value="SPRY"/>
    <property type="match status" value="1"/>
</dbReference>
<dbReference type="PROSITE" id="PS50800">
    <property type="entry name" value="SAP"/>
    <property type="match status" value="1"/>
</dbReference>
<evidence type="ECO:0000256" key="2">
    <source>
        <dbReference type="ARBA" id="ARBA00022553"/>
    </source>
</evidence>
<keyword evidence="1" id="KW-0488">Methylation</keyword>
<dbReference type="InterPro" id="IPR003034">
    <property type="entry name" value="SAP_dom"/>
</dbReference>
<name>A0A0N4ZVM4_PARTI</name>
<dbReference type="SMART" id="SM00513">
    <property type="entry name" value="SAP"/>
    <property type="match status" value="1"/>
</dbReference>
<protein>
    <submittedName>
        <fullName evidence="7">SAP domain-containing protein</fullName>
    </submittedName>
</protein>
<dbReference type="Gene3D" id="2.60.120.920">
    <property type="match status" value="1"/>
</dbReference>
<dbReference type="SUPFAM" id="SSF52540">
    <property type="entry name" value="P-loop containing nucleoside triphosphate hydrolases"/>
    <property type="match status" value="1"/>
</dbReference>
<dbReference type="PANTHER" id="PTHR12381:SF56">
    <property type="entry name" value="B30.2_SPRY DOMAIN-CONTAINING PROTEIN-RELATED"/>
    <property type="match status" value="1"/>
</dbReference>
<keyword evidence="6" id="KW-1185">Reference proteome</keyword>
<evidence type="ECO:0000259" key="5">
    <source>
        <dbReference type="PROSITE" id="PS50800"/>
    </source>
</evidence>
<dbReference type="Pfam" id="PF02037">
    <property type="entry name" value="SAP"/>
    <property type="match status" value="1"/>
</dbReference>
<feature type="compositionally biased region" description="Basic and acidic residues" evidence="3">
    <location>
        <begin position="159"/>
        <end position="172"/>
    </location>
</feature>
<feature type="region of interest" description="Disordered" evidence="3">
    <location>
        <begin position="1"/>
        <end position="20"/>
    </location>
</feature>
<evidence type="ECO:0000313" key="6">
    <source>
        <dbReference type="Proteomes" id="UP000038045"/>
    </source>
</evidence>
<dbReference type="GO" id="GO:0005634">
    <property type="term" value="C:nucleus"/>
    <property type="evidence" value="ECO:0007669"/>
    <property type="project" value="TreeGrafter"/>
</dbReference>
<proteinExistence type="predicted"/>
<evidence type="ECO:0000313" key="7">
    <source>
        <dbReference type="WBParaSite" id="PTRK_0001262700.1"/>
    </source>
</evidence>
<reference evidence="7" key="1">
    <citation type="submission" date="2017-02" db="UniProtKB">
        <authorList>
            <consortium name="WormBaseParasite"/>
        </authorList>
    </citation>
    <scope>IDENTIFICATION</scope>
</reference>
<keyword evidence="2" id="KW-0597">Phosphoprotein</keyword>
<dbReference type="InterPro" id="IPR027417">
    <property type="entry name" value="P-loop_NTPase"/>
</dbReference>
<dbReference type="STRING" id="131310.A0A0N4ZVM4"/>
<sequence>MNTRRKSARLGPTNNESSDPQLNAILIPLLPVVRLREELSKRGLKSTGRKDVLIERLVEYVEHNGIGYDSTTTSTTNDISSENIKIEIDNIEQNDNITETIIENDSCQQDSIKNTDNDTFIIKEEVPEKNTNPKKGTSKRKRSSIEKSTRKSLRLKNSNKNDNETEESNTHEEVEETSQDILEIKHDDSKNKYVKEETVEGEKEIFNEKNKNAVNIDVVQQEIKIVKAPTIPEKCLEVKRQVFSSNQTKSKNNPSFSLFDSILENQTDLLFKTFSEEERQKNLLDIAMEKSSSITFDSGLPPLTKKNCIIKDINNTEDILNESKSQNEVTKEQNITKRKRRLFEEPKLKVETVPPPETIVNLVEHYNNTIYGNNKSYSPLTIDIKDDNNEMCEKNNLISPFETTTPDGISPFSNACDSISSTDIDSPCPMEIDENVKNIFNQQNQSETVKNILKKVSLNNLFKKNDNGYVIDDNNMNDEYIPSSSAIVKEEEKNPEDQQKKLNELMIKDPTALLQKASAVLKNINEHVDCQYEQFPCEDKFVEEVKPLPDFHGEPVHSDEEEEDYFAKAAGIKKKKDKNAVFIPEEEEPPLNDAVELDYYNADLHIKASLEDKWHIEPENCDGFALMWGGIRSNYGIKYDKSLNSYGKKFCFQVKISDHLSLKHVPFEEREPYDIRIGWSLNNKSQALGDLPGSYCINSRAMRASSCIFSDFGEPFGIGDIITTILDISRGQIAYYKNDEYLGIAFDQTCFKDNDAIFAHIGIKNCKVKVNFGHGSEEDFPSKYIPKGVYFISAINCFKEMVRSREPPAKKEDCTVIMTVGLPGSGKTTWVRQYLKDNPDGNWRVISSDALLQQMRIDGIPRKQAHNGRWDMVMGLAAKAVIKAMGLACRRKHNYIIDGTNVSRDARKRKLAQFQDFQRKCVVLIPPEKELIHRQMKQEKQDGVRPIPAEAMLELKATMSVPELDEEPVEDIIFIEPEQISHALKIVENYNKEGEPWLIQKNKQKRQKHNAQINNHSVNN</sequence>
<accession>A0A0N4ZVM4</accession>
<organism evidence="6 7">
    <name type="scientific">Parastrongyloides trichosuri</name>
    <name type="common">Possum-specific nematode worm</name>
    <dbReference type="NCBI Taxonomy" id="131310"/>
    <lineage>
        <taxon>Eukaryota</taxon>
        <taxon>Metazoa</taxon>
        <taxon>Ecdysozoa</taxon>
        <taxon>Nematoda</taxon>
        <taxon>Chromadorea</taxon>
        <taxon>Rhabditida</taxon>
        <taxon>Tylenchina</taxon>
        <taxon>Panagrolaimomorpha</taxon>
        <taxon>Strongyloidoidea</taxon>
        <taxon>Strongyloididae</taxon>
        <taxon>Parastrongyloides</taxon>
    </lineage>
</organism>
<dbReference type="SUPFAM" id="SSF49899">
    <property type="entry name" value="Concanavalin A-like lectins/glucanases"/>
    <property type="match status" value="1"/>
</dbReference>
<dbReference type="Gene3D" id="3.40.50.300">
    <property type="entry name" value="P-loop containing nucleotide triphosphate hydrolases"/>
    <property type="match status" value="1"/>
</dbReference>
<dbReference type="Gene3D" id="1.10.720.30">
    <property type="entry name" value="SAP domain"/>
    <property type="match status" value="1"/>
</dbReference>
<evidence type="ECO:0000256" key="3">
    <source>
        <dbReference type="SAM" id="MobiDB-lite"/>
    </source>
</evidence>
<dbReference type="Pfam" id="PF13671">
    <property type="entry name" value="AAA_33"/>
    <property type="match status" value="1"/>
</dbReference>
<dbReference type="PROSITE" id="PS50188">
    <property type="entry name" value="B302_SPRY"/>
    <property type="match status" value="1"/>
</dbReference>